<feature type="region of interest" description="Disordered" evidence="1">
    <location>
        <begin position="130"/>
        <end position="153"/>
    </location>
</feature>
<feature type="compositionally biased region" description="Basic and acidic residues" evidence="1">
    <location>
        <begin position="35"/>
        <end position="49"/>
    </location>
</feature>
<organism evidence="3 4">
    <name type="scientific">Clostridium rhizosphaerae</name>
    <dbReference type="NCBI Taxonomy" id="2803861"/>
    <lineage>
        <taxon>Bacteria</taxon>
        <taxon>Bacillati</taxon>
        <taxon>Bacillota</taxon>
        <taxon>Clostridia</taxon>
        <taxon>Eubacteriales</taxon>
        <taxon>Clostridiaceae</taxon>
        <taxon>Clostridium</taxon>
    </lineage>
</organism>
<feature type="signal peptide" evidence="2">
    <location>
        <begin position="1"/>
        <end position="23"/>
    </location>
</feature>
<dbReference type="RefSeq" id="WP_202748272.1">
    <property type="nucleotide sequence ID" value="NZ_JAESWC010000002.1"/>
</dbReference>
<comment type="caution">
    <text evidence="3">The sequence shown here is derived from an EMBL/GenBank/DDBJ whole genome shotgun (WGS) entry which is preliminary data.</text>
</comment>
<keyword evidence="2" id="KW-0732">Signal</keyword>
<gene>
    <name evidence="3" type="ORF">JK636_07895</name>
</gene>
<evidence type="ECO:0008006" key="5">
    <source>
        <dbReference type="Google" id="ProtNLM"/>
    </source>
</evidence>
<accession>A0ABS1T8L8</accession>
<feature type="region of interest" description="Disordered" evidence="1">
    <location>
        <begin position="35"/>
        <end position="56"/>
    </location>
</feature>
<keyword evidence="4" id="KW-1185">Reference proteome</keyword>
<dbReference type="Proteomes" id="UP000632377">
    <property type="component" value="Unassembled WGS sequence"/>
</dbReference>
<name>A0ABS1T8L8_9CLOT</name>
<dbReference type="EMBL" id="JAESWC010000002">
    <property type="protein sequence ID" value="MBL4935679.1"/>
    <property type="molecule type" value="Genomic_DNA"/>
</dbReference>
<protein>
    <recommendedName>
        <fullName evidence="5">DUF2680 domain-containing protein</fullName>
    </recommendedName>
</protein>
<evidence type="ECO:0000256" key="1">
    <source>
        <dbReference type="SAM" id="MobiDB-lite"/>
    </source>
</evidence>
<reference evidence="3 4" key="1">
    <citation type="submission" date="2021-01" db="EMBL/GenBank/DDBJ databases">
        <title>Genome public.</title>
        <authorList>
            <person name="Liu C."/>
            <person name="Sun Q."/>
        </authorList>
    </citation>
    <scope>NUCLEOTIDE SEQUENCE [LARGE SCALE GENOMIC DNA]</scope>
    <source>
        <strain evidence="3 4">YIM B02515</strain>
    </source>
</reference>
<evidence type="ECO:0000256" key="2">
    <source>
        <dbReference type="SAM" id="SignalP"/>
    </source>
</evidence>
<feature type="chain" id="PRO_5046230619" description="DUF2680 domain-containing protein" evidence="2">
    <location>
        <begin position="24"/>
        <end position="153"/>
    </location>
</feature>
<proteinExistence type="predicted"/>
<evidence type="ECO:0000313" key="3">
    <source>
        <dbReference type="EMBL" id="MBL4935679.1"/>
    </source>
</evidence>
<sequence length="153" mass="17198">MKFKSLAALLVAVSVSTGVSVHAAVVPAADVPSQQDKKIEMKDHKEKSGHNGGMFRAAKEMGITKEEMKEARNSGKNFFELAKQKGFNEQQAKDMIIKNKIAVIDEKVKEGELTKEKGEEIKTHVKDKVSKWDGKFKEHKDVKQESKEEEKQD</sequence>
<evidence type="ECO:0000313" key="4">
    <source>
        <dbReference type="Proteomes" id="UP000632377"/>
    </source>
</evidence>